<comment type="similarity">
    <text evidence="2">Belongs to the SLC13A/DASS transporter (TC 2.A.47) family. NADC subfamily.</text>
</comment>
<evidence type="ECO:0000256" key="6">
    <source>
        <dbReference type="ARBA" id="ARBA00022989"/>
    </source>
</evidence>
<dbReference type="EMBL" id="ACIP02000007">
    <property type="protein sequence ID" value="EEP27409.1"/>
    <property type="molecule type" value="Genomic_DNA"/>
</dbReference>
<keyword evidence="6 9" id="KW-1133">Transmembrane helix</keyword>
<dbReference type="InterPro" id="IPR030676">
    <property type="entry name" value="CitT-rel"/>
</dbReference>
<comment type="similarity">
    <text evidence="3">Belongs to the SLC13A/DASS transporter (TC 2.A.47) family. DIT1 subfamily.</text>
</comment>
<proteinExistence type="inferred from homology"/>
<gene>
    <name evidence="10" type="ORF">GCWU000342_02103</name>
</gene>
<dbReference type="GO" id="GO:0005886">
    <property type="term" value="C:plasma membrane"/>
    <property type="evidence" value="ECO:0007669"/>
    <property type="project" value="TreeGrafter"/>
</dbReference>
<dbReference type="GO" id="GO:1905039">
    <property type="term" value="P:carboxylic acid transmembrane transport"/>
    <property type="evidence" value="ECO:0007669"/>
    <property type="project" value="UniProtKB-ARBA"/>
</dbReference>
<feature type="transmembrane region" description="Helical" evidence="9">
    <location>
        <begin position="239"/>
        <end position="262"/>
    </location>
</feature>
<accession>C4GDD0</accession>
<protein>
    <recommendedName>
        <fullName evidence="4">Sodium-dependent dicarboxylate transporter SdcS</fullName>
    </recommendedName>
    <alternativeName>
        <fullName evidence="8">Na(+)/dicarboxylate symporter</fullName>
    </alternativeName>
</protein>
<feature type="transmembrane region" description="Helical" evidence="9">
    <location>
        <begin position="205"/>
        <end position="227"/>
    </location>
</feature>
<dbReference type="STRING" id="626523.GCWU000342_02103"/>
<evidence type="ECO:0000256" key="2">
    <source>
        <dbReference type="ARBA" id="ARBA00006772"/>
    </source>
</evidence>
<comment type="caution">
    <text evidence="10">The sequence shown here is derived from an EMBL/GenBank/DDBJ whole genome shotgun (WGS) entry which is preliminary data.</text>
</comment>
<feature type="transmembrane region" description="Helical" evidence="9">
    <location>
        <begin position="388"/>
        <end position="409"/>
    </location>
</feature>
<dbReference type="GO" id="GO:0008514">
    <property type="term" value="F:organic anion transmembrane transporter activity"/>
    <property type="evidence" value="ECO:0007669"/>
    <property type="project" value="UniProtKB-ARBA"/>
</dbReference>
<evidence type="ECO:0000313" key="10">
    <source>
        <dbReference type="EMBL" id="EEP27409.1"/>
    </source>
</evidence>
<evidence type="ECO:0000256" key="1">
    <source>
        <dbReference type="ARBA" id="ARBA00004141"/>
    </source>
</evidence>
<dbReference type="eggNOG" id="COG0471">
    <property type="taxonomic scope" value="Bacteria"/>
</dbReference>
<evidence type="ECO:0000256" key="4">
    <source>
        <dbReference type="ARBA" id="ARBA00020150"/>
    </source>
</evidence>
<dbReference type="PANTHER" id="PTHR10283:SF82">
    <property type="entry name" value="SOLUTE CARRIER FAMILY 13 MEMBER 2"/>
    <property type="match status" value="1"/>
</dbReference>
<feature type="transmembrane region" description="Helical" evidence="9">
    <location>
        <begin position="295"/>
        <end position="310"/>
    </location>
</feature>
<dbReference type="PIRSF" id="PIRSF002457">
    <property type="entry name" value="DASS"/>
    <property type="match status" value="1"/>
</dbReference>
<dbReference type="NCBIfam" id="TIGR00785">
    <property type="entry name" value="dass"/>
    <property type="match status" value="1"/>
</dbReference>
<name>C4GDD0_9FIRM</name>
<dbReference type="Proteomes" id="UP000003494">
    <property type="component" value="Unassembled WGS sequence"/>
</dbReference>
<evidence type="ECO:0000256" key="9">
    <source>
        <dbReference type="SAM" id="Phobius"/>
    </source>
</evidence>
<dbReference type="Pfam" id="PF00939">
    <property type="entry name" value="Na_sulph_symp"/>
    <property type="match status" value="1"/>
</dbReference>
<evidence type="ECO:0000256" key="5">
    <source>
        <dbReference type="ARBA" id="ARBA00022692"/>
    </source>
</evidence>
<feature type="transmembrane region" description="Helical" evidence="9">
    <location>
        <begin position="110"/>
        <end position="129"/>
    </location>
</feature>
<evidence type="ECO:0000256" key="8">
    <source>
        <dbReference type="ARBA" id="ARBA00031174"/>
    </source>
</evidence>
<reference evidence="10" key="1">
    <citation type="submission" date="2009-04" db="EMBL/GenBank/DDBJ databases">
        <authorList>
            <person name="Weinstock G."/>
            <person name="Sodergren E."/>
            <person name="Clifton S."/>
            <person name="Fulton L."/>
            <person name="Fulton B."/>
            <person name="Courtney L."/>
            <person name="Fronick C."/>
            <person name="Harrison M."/>
            <person name="Strong C."/>
            <person name="Farmer C."/>
            <person name="Delahaunty K."/>
            <person name="Markovic C."/>
            <person name="Hall O."/>
            <person name="Minx P."/>
            <person name="Tomlinson C."/>
            <person name="Mitreva M."/>
            <person name="Nelson J."/>
            <person name="Hou S."/>
            <person name="Wollam A."/>
            <person name="Pepin K.H."/>
            <person name="Johnson M."/>
            <person name="Bhonagiri V."/>
            <person name="Nash W.E."/>
            <person name="Warren W."/>
            <person name="Chinwalla A."/>
            <person name="Mardis E.R."/>
            <person name="Wilson R.K."/>
        </authorList>
    </citation>
    <scope>NUCLEOTIDE SEQUENCE [LARGE SCALE GENOMIC DNA]</scope>
    <source>
        <strain evidence="10">DSM 14600</strain>
    </source>
</reference>
<feature type="transmembrane region" description="Helical" evidence="9">
    <location>
        <begin position="32"/>
        <end position="50"/>
    </location>
</feature>
<dbReference type="AlphaFoldDB" id="C4GDD0"/>
<feature type="transmembrane region" description="Helical" evidence="9">
    <location>
        <begin position="168"/>
        <end position="184"/>
    </location>
</feature>
<evidence type="ECO:0000313" key="11">
    <source>
        <dbReference type="Proteomes" id="UP000003494"/>
    </source>
</evidence>
<keyword evidence="7 9" id="KW-0472">Membrane</keyword>
<keyword evidence="11" id="KW-1185">Reference proteome</keyword>
<keyword evidence="5 9" id="KW-0812">Transmembrane</keyword>
<organism evidence="10 11">
    <name type="scientific">Shuttleworthella satelles DSM 14600</name>
    <dbReference type="NCBI Taxonomy" id="626523"/>
    <lineage>
        <taxon>Bacteria</taxon>
        <taxon>Bacillati</taxon>
        <taxon>Bacillota</taxon>
        <taxon>Clostridia</taxon>
        <taxon>Lachnospirales</taxon>
        <taxon>Lachnospiraceae</taxon>
        <taxon>Shuttleworthella</taxon>
    </lineage>
</organism>
<sequence length="499" mass="54279">MNFFRSSSRGKTIFQEKFMSKEKSNKISRGQVIGACLAVAALLALMLMPCPQGMTVVGQKALALFTFALIMWIARPIPIYLTSIAVVLLLPLLGVVEKQSYAFGMLGKDIIWLMVAAFVLTSAMSASNLGKRIALFLITRFAKTPTQTLLVFVLVNYILAFFVPSTTARASLIIPIALVILEVYKATPGKSRFGKLLALQGVQNNAFATSVVMTATSAQVLAVGFINEQTGAHIGYMQWLIGSLPQAIITTVIVFLIGIRLYRYRDEFSGNMSDAVASLKQQLADLGPMSAKEKRAAVIFLITLLLWATGDYQKSWFGFAISTEQTAVLSMLLCLMPGIGVIKWKEANIKWDLMIFSAGAYAVGSALDDSKAASWMIDRLINATGLNHLAPSMVAIALIFITVFSHLIFTSKTVRTTILIPAIITLAKGLGMDAAALALVCSFGISCTITLPPHSKVNALYFGTGYFEVKDELLYGVIACFIEACALCLVYFAWIRFVL</sequence>
<dbReference type="InterPro" id="IPR001898">
    <property type="entry name" value="SLC13A/DASS"/>
</dbReference>
<evidence type="ECO:0000256" key="7">
    <source>
        <dbReference type="ARBA" id="ARBA00023136"/>
    </source>
</evidence>
<comment type="subcellular location">
    <subcellularLocation>
        <location evidence="1">Membrane</location>
        <topology evidence="1">Multi-pass membrane protein</topology>
    </subcellularLocation>
</comment>
<feature type="transmembrane region" description="Helical" evidence="9">
    <location>
        <begin position="473"/>
        <end position="494"/>
    </location>
</feature>
<dbReference type="HOGENOM" id="CLU_005170_0_1_9"/>
<feature type="transmembrane region" description="Helical" evidence="9">
    <location>
        <begin position="62"/>
        <end position="90"/>
    </location>
</feature>
<dbReference type="PANTHER" id="PTHR10283">
    <property type="entry name" value="SOLUTE CARRIER FAMILY 13 MEMBER"/>
    <property type="match status" value="1"/>
</dbReference>
<evidence type="ECO:0000256" key="3">
    <source>
        <dbReference type="ARBA" id="ARBA00007349"/>
    </source>
</evidence>
<feature type="transmembrane region" description="Helical" evidence="9">
    <location>
        <begin position="316"/>
        <end position="339"/>
    </location>
</feature>
<feature type="transmembrane region" description="Helical" evidence="9">
    <location>
        <begin position="141"/>
        <end position="162"/>
    </location>
</feature>